<dbReference type="Gene3D" id="3.30.2290.10">
    <property type="entry name" value="PmbA/TldD superfamily"/>
    <property type="match status" value="1"/>
</dbReference>
<dbReference type="PATRIC" id="fig|1116472.3.peg.1888"/>
<keyword evidence="2" id="KW-0645">Protease</keyword>
<feature type="domain" description="Metalloprotease TldD/E C-terminal" evidence="6">
    <location>
        <begin position="243"/>
        <end position="476"/>
    </location>
</feature>
<comment type="similarity">
    <text evidence="1">Belongs to the peptidase U62 family.</text>
</comment>
<proteinExistence type="inferred from homology"/>
<evidence type="ECO:0000256" key="4">
    <source>
        <dbReference type="ARBA" id="ARBA00023049"/>
    </source>
</evidence>
<dbReference type="GO" id="GO:0006508">
    <property type="term" value="P:proteolysis"/>
    <property type="evidence" value="ECO:0007669"/>
    <property type="project" value="UniProtKB-KW"/>
</dbReference>
<dbReference type="NCBIfam" id="NF008006">
    <property type="entry name" value="PRK10735.1"/>
    <property type="match status" value="1"/>
</dbReference>
<dbReference type="SUPFAM" id="SSF111283">
    <property type="entry name" value="Putative modulator of DNA gyrase, PmbA/TldD"/>
    <property type="match status" value="1"/>
</dbReference>
<keyword evidence="4" id="KW-0482">Metalloprotease</keyword>
<keyword evidence="3" id="KW-0378">Hydrolase</keyword>
<dbReference type="RefSeq" id="WP_023494651.1">
    <property type="nucleotide sequence ID" value="NZ_AYLO01000059.1"/>
</dbReference>
<organism evidence="8 9">
    <name type="scientific">Methyloglobulus morosus KoM1</name>
    <dbReference type="NCBI Taxonomy" id="1116472"/>
    <lineage>
        <taxon>Bacteria</taxon>
        <taxon>Pseudomonadati</taxon>
        <taxon>Pseudomonadota</taxon>
        <taxon>Gammaproteobacteria</taxon>
        <taxon>Methylococcales</taxon>
        <taxon>Methylococcaceae</taxon>
        <taxon>Methyloglobulus</taxon>
    </lineage>
</organism>
<evidence type="ECO:0000259" key="7">
    <source>
        <dbReference type="Pfam" id="PF19290"/>
    </source>
</evidence>
<dbReference type="PIRSF" id="PIRSF004919">
    <property type="entry name" value="TldD"/>
    <property type="match status" value="1"/>
</dbReference>
<dbReference type="EMBL" id="AYLO01000059">
    <property type="protein sequence ID" value="ESS72300.1"/>
    <property type="molecule type" value="Genomic_DNA"/>
</dbReference>
<dbReference type="InterPro" id="IPR035068">
    <property type="entry name" value="TldD/PmbA_N"/>
</dbReference>
<name>V5BG70_9GAMM</name>
<dbReference type="OrthoDB" id="9803213at2"/>
<dbReference type="Pfam" id="PF01523">
    <property type="entry name" value="PmbA_TldD_1st"/>
    <property type="match status" value="1"/>
</dbReference>
<dbReference type="Pfam" id="PF19290">
    <property type="entry name" value="PmbA_TldD_2nd"/>
    <property type="match status" value="1"/>
</dbReference>
<dbReference type="GO" id="GO:0008237">
    <property type="term" value="F:metallopeptidase activity"/>
    <property type="evidence" value="ECO:0007669"/>
    <property type="project" value="UniProtKB-KW"/>
</dbReference>
<reference evidence="8 9" key="1">
    <citation type="journal article" date="2013" name="Genome Announc.">
        <title>Draft Genome Sequence of the Methanotrophic Gammaproteobacterium Methyloglobulus morosus DSM 22980 Strain KoM1.</title>
        <authorList>
            <person name="Poehlein A."/>
            <person name="Deutzmann J.S."/>
            <person name="Daniel R."/>
            <person name="Simeonova D.D."/>
        </authorList>
    </citation>
    <scope>NUCLEOTIDE SEQUENCE [LARGE SCALE GENOMIC DNA]</scope>
    <source>
        <strain evidence="8 9">KoM1</strain>
    </source>
</reference>
<evidence type="ECO:0000313" key="8">
    <source>
        <dbReference type="EMBL" id="ESS72300.1"/>
    </source>
</evidence>
<evidence type="ECO:0000256" key="1">
    <source>
        <dbReference type="ARBA" id="ARBA00005836"/>
    </source>
</evidence>
<gene>
    <name evidence="8" type="primary">tldD</name>
    <name evidence="8" type="ORF">MGMO_61c00110</name>
</gene>
<dbReference type="Proteomes" id="UP000017842">
    <property type="component" value="Unassembled WGS sequence"/>
</dbReference>
<dbReference type="InterPro" id="IPR045570">
    <property type="entry name" value="Metalloprtase-TldD/E_cen_dom"/>
</dbReference>
<dbReference type="PANTHER" id="PTHR30624">
    <property type="entry name" value="UNCHARACTERIZED PROTEIN TLDD AND PMBA"/>
    <property type="match status" value="1"/>
</dbReference>
<dbReference type="eggNOG" id="COG0312">
    <property type="taxonomic scope" value="Bacteria"/>
</dbReference>
<sequence>MELLTQARQTILAPNGMQDSDIQLIMGQLLSVPVDAADIYFQTSHSESWMMEGGIIKEGSHNIQQGAGVRVVSGEKTGFAYSDRIELPVLLEAATNVKAIARQGQEAHVGLPKTANWPHYYAIANPLKSLEDQEKIDLLRKVDAETRKLDHRIEEVIVSMVGVHESILVANQDGSIAADVRPLVRMNVSVIVVENGKREQGSMGGGGRTDYRSFIADDTALEYGREAVRQALVNLEAGEAPAGNMTVVLGPGWPGILLHEAIGHGLEGDFNRKGTSAFSGRVGERVASDLCTVVDDGTLPGRRGSLSIDDEGTPTEQTVLIENGILKGYMQDKLNARLMGVKPTGNGRRESYSHLPMPRMTNTYMLPGRDHPEDIIKSVKKGLYAKNFAGGQVDITSGKFVFSASEAYLIENGKVTRPVKGATLIGNGPDVLTKVSMVGNDLQLDSGVGTCGKEGQSVPVGVGQPTIKIDGITVGGTSV</sequence>
<accession>V5BG70</accession>
<dbReference type="Pfam" id="PF19289">
    <property type="entry name" value="PmbA_TldD_3rd"/>
    <property type="match status" value="1"/>
</dbReference>
<dbReference type="InterPro" id="IPR025502">
    <property type="entry name" value="TldD"/>
</dbReference>
<keyword evidence="9" id="KW-1185">Reference proteome</keyword>
<dbReference type="GO" id="GO:0005829">
    <property type="term" value="C:cytosol"/>
    <property type="evidence" value="ECO:0007669"/>
    <property type="project" value="TreeGrafter"/>
</dbReference>
<dbReference type="InterPro" id="IPR051463">
    <property type="entry name" value="Peptidase_U62_metallo"/>
</dbReference>
<protein>
    <submittedName>
        <fullName evidence="8">Protein TldD</fullName>
    </submittedName>
</protein>
<dbReference type="InterPro" id="IPR045569">
    <property type="entry name" value="Metalloprtase-TldD/E_C"/>
</dbReference>
<evidence type="ECO:0000259" key="5">
    <source>
        <dbReference type="Pfam" id="PF01523"/>
    </source>
</evidence>
<evidence type="ECO:0000256" key="2">
    <source>
        <dbReference type="ARBA" id="ARBA00022670"/>
    </source>
</evidence>
<comment type="caution">
    <text evidence="8">The sequence shown here is derived from an EMBL/GenBank/DDBJ whole genome shotgun (WGS) entry which is preliminary data.</text>
</comment>
<evidence type="ECO:0000259" key="6">
    <source>
        <dbReference type="Pfam" id="PF19289"/>
    </source>
</evidence>
<evidence type="ECO:0000313" key="9">
    <source>
        <dbReference type="Proteomes" id="UP000017842"/>
    </source>
</evidence>
<feature type="domain" description="Metalloprotease TldD/E N-terminal" evidence="5">
    <location>
        <begin position="37"/>
        <end position="101"/>
    </location>
</feature>
<evidence type="ECO:0000256" key="3">
    <source>
        <dbReference type="ARBA" id="ARBA00022801"/>
    </source>
</evidence>
<dbReference type="InterPro" id="IPR002510">
    <property type="entry name" value="Metalloprtase-TldD/E_N"/>
</dbReference>
<dbReference type="AlphaFoldDB" id="V5BG70"/>
<dbReference type="InterPro" id="IPR036059">
    <property type="entry name" value="TldD/PmbA_sf"/>
</dbReference>
<dbReference type="PANTHER" id="PTHR30624:SF4">
    <property type="entry name" value="METALLOPROTEASE TLDD"/>
    <property type="match status" value="1"/>
</dbReference>
<feature type="domain" description="Metalloprotease TldD/E central" evidence="7">
    <location>
        <begin position="126"/>
        <end position="235"/>
    </location>
</feature>
<dbReference type="STRING" id="1116472.MGMO_61c00110"/>